<dbReference type="SMART" id="SM00138">
    <property type="entry name" value="MeTrc"/>
    <property type="match status" value="1"/>
</dbReference>
<dbReference type="InterPro" id="IPR011990">
    <property type="entry name" value="TPR-like_helical_dom_sf"/>
</dbReference>
<evidence type="ECO:0000313" key="7">
    <source>
        <dbReference type="Proteomes" id="UP000008204"/>
    </source>
</evidence>
<dbReference type="Pfam" id="PF13181">
    <property type="entry name" value="TPR_8"/>
    <property type="match status" value="1"/>
</dbReference>
<dbReference type="SUPFAM" id="SSF53335">
    <property type="entry name" value="S-adenosyl-L-methionine-dependent methyltransferases"/>
    <property type="match status" value="1"/>
</dbReference>
<dbReference type="Gene3D" id="1.25.40.10">
    <property type="entry name" value="Tetratricopeptide repeat domain"/>
    <property type="match status" value="1"/>
</dbReference>
<dbReference type="GO" id="GO:0032259">
    <property type="term" value="P:methylation"/>
    <property type="evidence" value="ECO:0007669"/>
    <property type="project" value="UniProtKB-KW"/>
</dbReference>
<accession>B7K4M9</accession>
<dbReference type="PRINTS" id="PR00996">
    <property type="entry name" value="CHERMTFRASE"/>
</dbReference>
<feature type="domain" description="CheR-type methyltransferase" evidence="5">
    <location>
        <begin position="1"/>
        <end position="265"/>
    </location>
</feature>
<feature type="repeat" description="TPR" evidence="4">
    <location>
        <begin position="340"/>
        <end position="373"/>
    </location>
</feature>
<dbReference type="SMART" id="SM00028">
    <property type="entry name" value="TPR"/>
    <property type="match status" value="1"/>
</dbReference>
<keyword evidence="2 6" id="KW-0808">Transferase</keyword>
<evidence type="ECO:0000259" key="5">
    <source>
        <dbReference type="PROSITE" id="PS50123"/>
    </source>
</evidence>
<dbReference type="STRING" id="41431.PCC8801_1437"/>
<dbReference type="InterPro" id="IPR050903">
    <property type="entry name" value="Bact_Chemotaxis_MeTrfase"/>
</dbReference>
<dbReference type="Pfam" id="PF01739">
    <property type="entry name" value="CheR"/>
    <property type="match status" value="1"/>
</dbReference>
<keyword evidence="1 6" id="KW-0489">Methyltransferase</keyword>
<dbReference type="KEGG" id="cyp:PCC8801_1437"/>
<keyword evidence="7" id="KW-1185">Reference proteome</keyword>
<dbReference type="RefSeq" id="WP_012594767.1">
    <property type="nucleotide sequence ID" value="NC_011726.1"/>
</dbReference>
<dbReference type="PANTHER" id="PTHR24422">
    <property type="entry name" value="CHEMOTAXIS PROTEIN METHYLTRANSFERASE"/>
    <property type="match status" value="1"/>
</dbReference>
<dbReference type="EMBL" id="CP001287">
    <property type="protein sequence ID" value="ACK65494.1"/>
    <property type="molecule type" value="Genomic_DNA"/>
</dbReference>
<reference evidence="7" key="1">
    <citation type="journal article" date="2011" name="MBio">
        <title>Novel metabolic attributes of the genus Cyanothece, comprising a group of unicellular nitrogen-fixing Cyanobacteria.</title>
        <authorList>
            <person name="Bandyopadhyay A."/>
            <person name="Elvitigala T."/>
            <person name="Welsh E."/>
            <person name="Stockel J."/>
            <person name="Liberton M."/>
            <person name="Min H."/>
            <person name="Sherman L.A."/>
            <person name="Pakrasi H.B."/>
        </authorList>
    </citation>
    <scope>NUCLEOTIDE SEQUENCE [LARGE SCALE GENOMIC DNA]</scope>
    <source>
        <strain evidence="7">PCC 8801</strain>
    </source>
</reference>
<keyword evidence="4" id="KW-0802">TPR repeat</keyword>
<evidence type="ECO:0000256" key="3">
    <source>
        <dbReference type="ARBA" id="ARBA00022691"/>
    </source>
</evidence>
<dbReference type="AlphaFoldDB" id="B7K4M9"/>
<name>B7K4M9_RIPO1</name>
<dbReference type="Gene3D" id="3.40.50.150">
    <property type="entry name" value="Vaccinia Virus protein VP39"/>
    <property type="match status" value="1"/>
</dbReference>
<dbReference type="PROSITE" id="PS50293">
    <property type="entry name" value="TPR_REGION"/>
    <property type="match status" value="1"/>
</dbReference>
<evidence type="ECO:0000256" key="4">
    <source>
        <dbReference type="PROSITE-ProRule" id="PRU00339"/>
    </source>
</evidence>
<dbReference type="Proteomes" id="UP000008204">
    <property type="component" value="Chromosome"/>
</dbReference>
<evidence type="ECO:0000313" key="6">
    <source>
        <dbReference type="EMBL" id="ACK65494.1"/>
    </source>
</evidence>
<dbReference type="OrthoDB" id="9799157at2"/>
<keyword evidence="3" id="KW-0949">S-adenosyl-L-methionine</keyword>
<protein>
    <submittedName>
        <fullName evidence="6">MCP methyltransferase, CheR-type with Tpr repeats</fullName>
        <ecNumber evidence="6">2.1.1.80</ecNumber>
    </submittedName>
</protein>
<dbReference type="GO" id="GO:0008983">
    <property type="term" value="F:protein-glutamate O-methyltransferase activity"/>
    <property type="evidence" value="ECO:0007669"/>
    <property type="project" value="UniProtKB-EC"/>
</dbReference>
<dbReference type="HOGENOM" id="CLU_025854_4_0_3"/>
<proteinExistence type="predicted"/>
<dbReference type="eggNOG" id="COG1352">
    <property type="taxonomic scope" value="Bacteria"/>
</dbReference>
<dbReference type="InterPro" id="IPR019734">
    <property type="entry name" value="TPR_rpt"/>
</dbReference>
<dbReference type="SUPFAM" id="SSF48452">
    <property type="entry name" value="TPR-like"/>
    <property type="match status" value="1"/>
</dbReference>
<dbReference type="EC" id="2.1.1.80" evidence="6"/>
<dbReference type="InterPro" id="IPR029063">
    <property type="entry name" value="SAM-dependent_MTases_sf"/>
</dbReference>
<evidence type="ECO:0000256" key="2">
    <source>
        <dbReference type="ARBA" id="ARBA00022679"/>
    </source>
</evidence>
<dbReference type="PROSITE" id="PS50123">
    <property type="entry name" value="CHER"/>
    <property type="match status" value="1"/>
</dbReference>
<dbReference type="InterPro" id="IPR022642">
    <property type="entry name" value="CheR_C"/>
</dbReference>
<gene>
    <name evidence="6" type="ordered locus">PCC8801_1437</name>
</gene>
<dbReference type="InterPro" id="IPR000780">
    <property type="entry name" value="CheR_MeTrfase"/>
</dbReference>
<sequence length="406" mass="46224">MNSEQTEIARLLKERVGLEESKIGTRQLSKAIANRQKACGCNDLPSYLKHLERSQREFQELVEEIVISETWFFRHYEAFNLLRKYVRSEWLPNHPQEKLRVLSLPCSTGEEAYSIAMTLFEVPLSPHQFEIDGMDISETALAKAKQGIYGSNSFRTHDFPEDKSFFTIGNDLYEVPPSVRNQVKFRQNNLLNTWLLQEPYQIIFCRHLLIYLDNASRNRAINILEKILCDRGLLFVGAVETTLLNSPPFRYMPHPSAFAYQKILDPAPSSPIKPPVVSSPSNLVTVKKRKPFPSNPSPSPESQQTQLSALKSARKLANQGQLSEATEQCQNYLSQNPADASAYLLLGEIEQAKGNIDKAQRYFQKALYLQPDYQEALMHLALLRESQGDAKGAAVLKNRIQRLQNP</sequence>
<dbReference type="PANTHER" id="PTHR24422:SF19">
    <property type="entry name" value="CHEMOTAXIS PROTEIN METHYLTRANSFERASE"/>
    <property type="match status" value="1"/>
</dbReference>
<evidence type="ECO:0000256" key="1">
    <source>
        <dbReference type="ARBA" id="ARBA00022603"/>
    </source>
</evidence>
<organism evidence="6 7">
    <name type="scientific">Rippkaea orientalis (strain PCC 8801 / RF-1)</name>
    <name type="common">Cyanothece sp. (strain PCC 8801)</name>
    <dbReference type="NCBI Taxonomy" id="41431"/>
    <lineage>
        <taxon>Bacteria</taxon>
        <taxon>Bacillati</taxon>
        <taxon>Cyanobacteriota</taxon>
        <taxon>Cyanophyceae</taxon>
        <taxon>Oscillatoriophycideae</taxon>
        <taxon>Chroococcales</taxon>
        <taxon>Aphanothecaceae</taxon>
        <taxon>Rippkaea</taxon>
        <taxon>Rippkaea orientalis</taxon>
    </lineage>
</organism>
<dbReference type="PROSITE" id="PS50005">
    <property type="entry name" value="TPR"/>
    <property type="match status" value="1"/>
</dbReference>